<evidence type="ECO:0000313" key="2">
    <source>
        <dbReference type="EMBL" id="RMH87644.1"/>
    </source>
</evidence>
<dbReference type="GO" id="GO:0006402">
    <property type="term" value="P:mRNA catabolic process"/>
    <property type="evidence" value="ECO:0007669"/>
    <property type="project" value="InterPro"/>
</dbReference>
<dbReference type="EMBL" id="RFFM01000009">
    <property type="protein sequence ID" value="RMH87644.1"/>
    <property type="molecule type" value="Genomic_DNA"/>
</dbReference>
<dbReference type="Proteomes" id="UP000269774">
    <property type="component" value="Unassembled WGS sequence"/>
</dbReference>
<evidence type="ECO:0000313" key="3">
    <source>
        <dbReference type="Proteomes" id="UP000269774"/>
    </source>
</evidence>
<dbReference type="Gene3D" id="2.60.40.4380">
    <property type="entry name" value="Translational regulator CsrA"/>
    <property type="match status" value="1"/>
</dbReference>
<gene>
    <name evidence="2" type="ORF">EA797_20540</name>
</gene>
<dbReference type="GO" id="GO:0003723">
    <property type="term" value="F:RNA binding"/>
    <property type="evidence" value="ECO:0007669"/>
    <property type="project" value="InterPro"/>
</dbReference>
<dbReference type="SUPFAM" id="SSF117130">
    <property type="entry name" value="CsrA-like"/>
    <property type="match status" value="1"/>
</dbReference>
<dbReference type="GO" id="GO:0006109">
    <property type="term" value="P:regulation of carbohydrate metabolic process"/>
    <property type="evidence" value="ECO:0007669"/>
    <property type="project" value="InterPro"/>
</dbReference>
<protein>
    <submittedName>
        <fullName evidence="2">Carbon storage regulator</fullName>
    </submittedName>
</protein>
<keyword evidence="3" id="KW-1185">Reference proteome</keyword>
<dbReference type="OrthoDB" id="7026991at2"/>
<name>A0A3M2HPH8_9GAMM</name>
<comment type="caution">
    <text evidence="2">The sequence shown here is derived from an EMBL/GenBank/DDBJ whole genome shotgun (WGS) entry which is preliminary data.</text>
</comment>
<dbReference type="InterPro" id="IPR003751">
    <property type="entry name" value="CsrA"/>
</dbReference>
<dbReference type="AlphaFoldDB" id="A0A3M2HPH8"/>
<keyword evidence="1" id="KW-0010">Activator</keyword>
<proteinExistence type="predicted"/>
<organism evidence="2 3">
    <name type="scientific">Stutzerimonas zhaodongensis</name>
    <dbReference type="NCBI Taxonomy" id="1176257"/>
    <lineage>
        <taxon>Bacteria</taxon>
        <taxon>Pseudomonadati</taxon>
        <taxon>Pseudomonadota</taxon>
        <taxon>Gammaproteobacteria</taxon>
        <taxon>Pseudomonadales</taxon>
        <taxon>Pseudomonadaceae</taxon>
        <taxon>Stutzerimonas</taxon>
    </lineage>
</organism>
<sequence length="76" mass="8154">MTLSKDATMGYLVLSRSEGEQITLRVQPGTDPDDLLAQLLLDGIVVHVGQISGGQVRIGIDAPLDLQILRSELEAL</sequence>
<dbReference type="InterPro" id="IPR036107">
    <property type="entry name" value="CsrA_sf"/>
</dbReference>
<reference evidence="2 3" key="1">
    <citation type="submission" date="2018-10" db="EMBL/GenBank/DDBJ databases">
        <title>Pseudomonas zhaodongensis NEAU-ST5-21(T) genome.</title>
        <authorList>
            <person name="Peng J."/>
            <person name="Liu Z.-P."/>
        </authorList>
    </citation>
    <scope>NUCLEOTIDE SEQUENCE [LARGE SCALE GENOMIC DNA]</scope>
    <source>
        <strain evidence="2 3">NEAU-ST5-21</strain>
    </source>
</reference>
<accession>A0A3M2HPH8</accession>
<dbReference type="Pfam" id="PF02599">
    <property type="entry name" value="CsrA"/>
    <property type="match status" value="1"/>
</dbReference>
<evidence type="ECO:0000256" key="1">
    <source>
        <dbReference type="ARBA" id="ARBA00023159"/>
    </source>
</evidence>